<organism evidence="9">
    <name type="scientific">Camponotus floridanus</name>
    <name type="common">Florida carpenter ant</name>
    <dbReference type="NCBI Taxonomy" id="104421"/>
    <lineage>
        <taxon>Eukaryota</taxon>
        <taxon>Metazoa</taxon>
        <taxon>Ecdysozoa</taxon>
        <taxon>Arthropoda</taxon>
        <taxon>Hexapoda</taxon>
        <taxon>Insecta</taxon>
        <taxon>Pterygota</taxon>
        <taxon>Neoptera</taxon>
        <taxon>Endopterygota</taxon>
        <taxon>Hymenoptera</taxon>
        <taxon>Apocrita</taxon>
        <taxon>Aculeata</taxon>
        <taxon>Formicoidea</taxon>
        <taxon>Formicidae</taxon>
        <taxon>Formicinae</taxon>
        <taxon>Camponotus</taxon>
    </lineage>
</organism>
<sequence>MGASMAEYNKVIRFAQEDKLNIGGIAEILQLLWHFCITAARILSLGIIASIWPISVIICCIIHWIGMTIWIWIDPNPNKISDHFCRTYDHSHMQPSFKKHIYSVLFASVFGIVYIFIYINTAESNTVWRYVSFYILCFLENTISNLLWANYCPPAIRNVWYFNKFHIISFVFFGLGIIVMVLYYKVFHPSKKNNINRVSPNVPNEMIELETTRF</sequence>
<keyword evidence="4 7" id="KW-0812">Transmembrane</keyword>
<comment type="subcellular location">
    <subcellularLocation>
        <location evidence="1">Cell membrane</location>
        <topology evidence="1">Multi-pass membrane protein</topology>
    </subcellularLocation>
    <subcellularLocation>
        <location evidence="7">Membrane</location>
        <topology evidence="7">Multi-pass membrane protein</topology>
    </subcellularLocation>
</comment>
<protein>
    <recommendedName>
        <fullName evidence="7">XK-related protein</fullName>
    </recommendedName>
</protein>
<feature type="transmembrane region" description="Helical" evidence="7">
    <location>
        <begin position="52"/>
        <end position="73"/>
    </location>
</feature>
<evidence type="ECO:0000256" key="5">
    <source>
        <dbReference type="ARBA" id="ARBA00022989"/>
    </source>
</evidence>
<dbReference type="GO" id="GO:0070782">
    <property type="term" value="P:phosphatidylserine exposure on apoptotic cell surface"/>
    <property type="evidence" value="ECO:0007669"/>
    <property type="project" value="TreeGrafter"/>
</dbReference>
<dbReference type="Proteomes" id="UP000000311">
    <property type="component" value="Unassembled WGS sequence"/>
</dbReference>
<dbReference type="Pfam" id="PF09815">
    <property type="entry name" value="XK-related"/>
    <property type="match status" value="1"/>
</dbReference>
<feature type="transmembrane region" description="Helical" evidence="7">
    <location>
        <begin position="161"/>
        <end position="184"/>
    </location>
</feature>
<evidence type="ECO:0000256" key="7">
    <source>
        <dbReference type="RuleBase" id="RU910716"/>
    </source>
</evidence>
<gene>
    <name evidence="8" type="ORF">EAG_15802</name>
</gene>
<dbReference type="InterPro" id="IPR018629">
    <property type="entry name" value="XK-rel"/>
</dbReference>
<name>E2A497_CAMFO</name>
<evidence type="ECO:0000256" key="1">
    <source>
        <dbReference type="ARBA" id="ARBA00004651"/>
    </source>
</evidence>
<evidence type="ECO:0000256" key="2">
    <source>
        <dbReference type="ARBA" id="ARBA00008789"/>
    </source>
</evidence>
<proteinExistence type="inferred from homology"/>
<feature type="transmembrane region" description="Helical" evidence="7">
    <location>
        <begin position="131"/>
        <end position="149"/>
    </location>
</feature>
<dbReference type="GO" id="GO:0043652">
    <property type="term" value="P:engulfment of apoptotic cell"/>
    <property type="evidence" value="ECO:0007669"/>
    <property type="project" value="TreeGrafter"/>
</dbReference>
<keyword evidence="5 7" id="KW-1133">Transmembrane helix</keyword>
<evidence type="ECO:0000256" key="4">
    <source>
        <dbReference type="ARBA" id="ARBA00022692"/>
    </source>
</evidence>
<dbReference type="EMBL" id="GL436596">
    <property type="protein sequence ID" value="EFN71768.1"/>
    <property type="molecule type" value="Genomic_DNA"/>
</dbReference>
<dbReference type="PANTHER" id="PTHR16024">
    <property type="entry name" value="XK-RELATED PROTEIN"/>
    <property type="match status" value="1"/>
</dbReference>
<dbReference type="GO" id="GO:0005886">
    <property type="term" value="C:plasma membrane"/>
    <property type="evidence" value="ECO:0007669"/>
    <property type="project" value="UniProtKB-SubCell"/>
</dbReference>
<dbReference type="InterPro" id="IPR050895">
    <property type="entry name" value="XK-related_scramblase"/>
</dbReference>
<dbReference type="PANTHER" id="PTHR16024:SF6">
    <property type="entry name" value="XK-RELATED PROTEIN"/>
    <property type="match status" value="1"/>
</dbReference>
<dbReference type="InParanoid" id="E2A497"/>
<evidence type="ECO:0000256" key="3">
    <source>
        <dbReference type="ARBA" id="ARBA00022475"/>
    </source>
</evidence>
<reference evidence="8 9" key="1">
    <citation type="journal article" date="2010" name="Science">
        <title>Genomic comparison of the ants Camponotus floridanus and Harpegnathos saltator.</title>
        <authorList>
            <person name="Bonasio R."/>
            <person name="Zhang G."/>
            <person name="Ye C."/>
            <person name="Mutti N.S."/>
            <person name="Fang X."/>
            <person name="Qin N."/>
            <person name="Donahue G."/>
            <person name="Yang P."/>
            <person name="Li Q."/>
            <person name="Li C."/>
            <person name="Zhang P."/>
            <person name="Huang Z."/>
            <person name="Berger S.L."/>
            <person name="Reinberg D."/>
            <person name="Wang J."/>
            <person name="Liebig J."/>
        </authorList>
    </citation>
    <scope>NUCLEOTIDE SEQUENCE [LARGE SCALE GENOMIC DNA]</scope>
    <source>
        <strain evidence="9">C129</strain>
    </source>
</reference>
<dbReference type="OrthoDB" id="6136301at2759"/>
<keyword evidence="9" id="KW-1185">Reference proteome</keyword>
<keyword evidence="3" id="KW-1003">Cell membrane</keyword>
<evidence type="ECO:0000313" key="8">
    <source>
        <dbReference type="EMBL" id="EFN71768.1"/>
    </source>
</evidence>
<dbReference type="OMA" id="CFLENTI"/>
<comment type="similarity">
    <text evidence="2 7">Belongs to the XK family.</text>
</comment>
<accession>E2A497</accession>
<evidence type="ECO:0000256" key="6">
    <source>
        <dbReference type="ARBA" id="ARBA00023136"/>
    </source>
</evidence>
<keyword evidence="6 7" id="KW-0472">Membrane</keyword>
<evidence type="ECO:0000313" key="9">
    <source>
        <dbReference type="Proteomes" id="UP000000311"/>
    </source>
</evidence>
<feature type="transmembrane region" description="Helical" evidence="7">
    <location>
        <begin position="100"/>
        <end position="119"/>
    </location>
</feature>
<dbReference type="AlphaFoldDB" id="E2A497"/>
<dbReference type="GO" id="GO:1902742">
    <property type="term" value="P:apoptotic process involved in development"/>
    <property type="evidence" value="ECO:0007669"/>
    <property type="project" value="TreeGrafter"/>
</dbReference>